<proteinExistence type="inferred from homology"/>
<keyword evidence="11 16" id="KW-1133">Transmembrane helix</keyword>
<dbReference type="GO" id="GO:0005524">
    <property type="term" value="F:ATP binding"/>
    <property type="evidence" value="ECO:0007669"/>
    <property type="project" value="UniProtKB-KW"/>
</dbReference>
<dbReference type="InterPro" id="IPR003959">
    <property type="entry name" value="ATPase_AAA_core"/>
</dbReference>
<dbReference type="GO" id="GO:0004222">
    <property type="term" value="F:metalloendopeptidase activity"/>
    <property type="evidence" value="ECO:0007669"/>
    <property type="project" value="InterPro"/>
</dbReference>
<keyword evidence="4 16" id="KW-0812">Transmembrane</keyword>
<evidence type="ECO:0000256" key="10">
    <source>
        <dbReference type="ARBA" id="ARBA00022946"/>
    </source>
</evidence>
<dbReference type="GO" id="GO:0004176">
    <property type="term" value="F:ATP-dependent peptidase activity"/>
    <property type="evidence" value="ECO:0007669"/>
    <property type="project" value="InterPro"/>
</dbReference>
<dbReference type="Gene3D" id="3.40.50.300">
    <property type="entry name" value="P-loop containing nucleotide triphosphate hydrolases"/>
    <property type="match status" value="1"/>
</dbReference>
<name>A0A061IVV4_TRYRA</name>
<evidence type="ECO:0000256" key="12">
    <source>
        <dbReference type="ARBA" id="ARBA00023049"/>
    </source>
</evidence>
<keyword evidence="6 14" id="KW-0547">Nucleotide-binding</keyword>
<dbReference type="Gene3D" id="1.10.8.60">
    <property type="match status" value="1"/>
</dbReference>
<dbReference type="PANTHER" id="PTHR43655">
    <property type="entry name" value="ATP-DEPENDENT PROTEASE"/>
    <property type="match status" value="1"/>
</dbReference>
<evidence type="ECO:0000256" key="13">
    <source>
        <dbReference type="ARBA" id="ARBA00023136"/>
    </source>
</evidence>
<evidence type="ECO:0000256" key="14">
    <source>
        <dbReference type="RuleBase" id="RU003651"/>
    </source>
</evidence>
<keyword evidence="12" id="KW-0482">Metalloprotease</keyword>
<dbReference type="InterPro" id="IPR003960">
    <property type="entry name" value="ATPase_AAA_CS"/>
</dbReference>
<keyword evidence="13 16" id="KW-0472">Membrane</keyword>
<dbReference type="InterPro" id="IPR000642">
    <property type="entry name" value="Peptidase_M41"/>
</dbReference>
<evidence type="ECO:0000256" key="3">
    <source>
        <dbReference type="ARBA" id="ARBA00022670"/>
    </source>
</evidence>
<dbReference type="SUPFAM" id="SSF140990">
    <property type="entry name" value="FtsH protease domain-like"/>
    <property type="match status" value="1"/>
</dbReference>
<evidence type="ECO:0000256" key="9">
    <source>
        <dbReference type="ARBA" id="ARBA00022840"/>
    </source>
</evidence>
<evidence type="ECO:0000256" key="16">
    <source>
        <dbReference type="SAM" id="Phobius"/>
    </source>
</evidence>
<evidence type="ECO:0000256" key="15">
    <source>
        <dbReference type="SAM" id="MobiDB-lite"/>
    </source>
</evidence>
<dbReference type="Pfam" id="PF01434">
    <property type="entry name" value="Peptidase_M41"/>
    <property type="match status" value="1"/>
</dbReference>
<feature type="compositionally biased region" description="Polar residues" evidence="15">
    <location>
        <begin position="1"/>
        <end position="11"/>
    </location>
</feature>
<comment type="subcellular location">
    <subcellularLocation>
        <location evidence="2">Membrane</location>
        <topology evidence="2">Multi-pass membrane protein</topology>
    </subcellularLocation>
</comment>
<dbReference type="SMART" id="SM00382">
    <property type="entry name" value="AAA"/>
    <property type="match status" value="1"/>
</dbReference>
<dbReference type="GO" id="GO:0016887">
    <property type="term" value="F:ATP hydrolysis activity"/>
    <property type="evidence" value="ECO:0007669"/>
    <property type="project" value="InterPro"/>
</dbReference>
<dbReference type="GO" id="GO:0005745">
    <property type="term" value="C:m-AAA complex"/>
    <property type="evidence" value="ECO:0007669"/>
    <property type="project" value="TreeGrafter"/>
</dbReference>
<evidence type="ECO:0000256" key="4">
    <source>
        <dbReference type="ARBA" id="ARBA00022692"/>
    </source>
</evidence>
<reference evidence="18 19" key="1">
    <citation type="submission" date="2013-07" db="EMBL/GenBank/DDBJ databases">
        <authorList>
            <person name="Stoco P.H."/>
            <person name="Wagner G."/>
            <person name="Gerber A."/>
            <person name="Zaha A."/>
            <person name="Thompson C."/>
            <person name="Bartholomeu D.C."/>
            <person name="Luckemeyer D.D."/>
            <person name="Bahia D."/>
            <person name="Loreto E."/>
            <person name="Prestes E.B."/>
            <person name="Lima F.M."/>
            <person name="Rodrigues-Luiz G."/>
            <person name="Vallejo G.A."/>
            <person name="Filho J.F."/>
            <person name="Monteiro K.M."/>
            <person name="Tyler K.M."/>
            <person name="de Almeida L.G."/>
            <person name="Ortiz M.F."/>
            <person name="Siervo M.A."/>
            <person name="de Moraes M.H."/>
            <person name="Cunha O.L."/>
            <person name="Mendonca-Neto R."/>
            <person name="Silva R."/>
            <person name="Teixeira S.M."/>
            <person name="Murta S.M."/>
            <person name="Sincero T.C."/>
            <person name="Mendes T.A."/>
            <person name="Urmenyi T.P."/>
            <person name="Silva V.G."/>
            <person name="da Rocha W.D."/>
            <person name="Andersson B."/>
            <person name="Romanha A.J."/>
            <person name="Steindel M."/>
            <person name="de Vasconcelos A.T."/>
            <person name="Grisard E.C."/>
        </authorList>
    </citation>
    <scope>NUCLEOTIDE SEQUENCE [LARGE SCALE GENOMIC DNA]</scope>
    <source>
        <strain evidence="18 19">SC58</strain>
    </source>
</reference>
<dbReference type="InterPro" id="IPR027417">
    <property type="entry name" value="P-loop_NTPase"/>
</dbReference>
<accession>A0A061IVV4</accession>
<evidence type="ECO:0000256" key="8">
    <source>
        <dbReference type="ARBA" id="ARBA00022833"/>
    </source>
</evidence>
<dbReference type="InterPro" id="IPR050928">
    <property type="entry name" value="ATP-dep_Zn_Metalloprotease"/>
</dbReference>
<dbReference type="PROSITE" id="PS00674">
    <property type="entry name" value="AAA"/>
    <property type="match status" value="1"/>
</dbReference>
<dbReference type="PANTHER" id="PTHR43655:SF26">
    <property type="entry name" value="METALLOPEPTIDASE, PUTATIVE-RELATED"/>
    <property type="match status" value="1"/>
</dbReference>
<dbReference type="FunFam" id="3.40.50.300:FF:000277">
    <property type="entry name" value="ATP-dependent zinc metalloprotease FtsH"/>
    <property type="match status" value="1"/>
</dbReference>
<protein>
    <submittedName>
        <fullName evidence="18">ATP-dependent zinc metallopeptidase</fullName>
    </submittedName>
</protein>
<dbReference type="SUPFAM" id="SSF52540">
    <property type="entry name" value="P-loop containing nucleoside triphosphate hydrolases"/>
    <property type="match status" value="1"/>
</dbReference>
<evidence type="ECO:0000256" key="2">
    <source>
        <dbReference type="ARBA" id="ARBA00004141"/>
    </source>
</evidence>
<feature type="domain" description="AAA+ ATPase" evidence="17">
    <location>
        <begin position="138"/>
        <end position="278"/>
    </location>
</feature>
<keyword evidence="3" id="KW-0645">Protease</keyword>
<dbReference type="VEuPathDB" id="TriTrypDB:TRSC58_05030"/>
<evidence type="ECO:0000313" key="19">
    <source>
        <dbReference type="Proteomes" id="UP000031737"/>
    </source>
</evidence>
<keyword evidence="9 14" id="KW-0067">ATP-binding</keyword>
<feature type="transmembrane region" description="Helical" evidence="16">
    <location>
        <begin position="46"/>
        <end position="68"/>
    </location>
</feature>
<comment type="similarity">
    <text evidence="14">Belongs to the AAA ATPase family.</text>
</comment>
<keyword evidence="19" id="KW-1185">Reference proteome</keyword>
<dbReference type="OrthoDB" id="8120271at2759"/>
<evidence type="ECO:0000256" key="5">
    <source>
        <dbReference type="ARBA" id="ARBA00022723"/>
    </source>
</evidence>
<dbReference type="InterPro" id="IPR037219">
    <property type="entry name" value="Peptidase_M41-like"/>
</dbReference>
<comment type="cofactor">
    <cofactor evidence="1">
        <name>Zn(2+)</name>
        <dbReference type="ChEBI" id="CHEBI:29105"/>
    </cofactor>
</comment>
<dbReference type="Proteomes" id="UP000031737">
    <property type="component" value="Unassembled WGS sequence"/>
</dbReference>
<evidence type="ECO:0000256" key="6">
    <source>
        <dbReference type="ARBA" id="ARBA00022741"/>
    </source>
</evidence>
<feature type="region of interest" description="Disordered" evidence="15">
    <location>
        <begin position="1"/>
        <end position="39"/>
    </location>
</feature>
<keyword evidence="7" id="KW-0378">Hydrolase</keyword>
<evidence type="ECO:0000259" key="17">
    <source>
        <dbReference type="SMART" id="SM00382"/>
    </source>
</evidence>
<keyword evidence="10" id="KW-0809">Transit peptide</keyword>
<gene>
    <name evidence="18" type="ORF">TRSC58_05030</name>
</gene>
<dbReference type="EMBL" id="AUPL01005030">
    <property type="protein sequence ID" value="ESL07283.1"/>
    <property type="molecule type" value="Genomic_DNA"/>
</dbReference>
<evidence type="ECO:0000256" key="7">
    <source>
        <dbReference type="ARBA" id="ARBA00022801"/>
    </source>
</evidence>
<dbReference type="GO" id="GO:0046872">
    <property type="term" value="F:metal ion binding"/>
    <property type="evidence" value="ECO:0007669"/>
    <property type="project" value="UniProtKB-KW"/>
</dbReference>
<dbReference type="Gene3D" id="1.20.58.760">
    <property type="entry name" value="Peptidase M41"/>
    <property type="match status" value="1"/>
</dbReference>
<dbReference type="InterPro" id="IPR003593">
    <property type="entry name" value="AAA+_ATPase"/>
</dbReference>
<organism evidence="18 19">
    <name type="scientific">Trypanosoma rangeli SC58</name>
    <dbReference type="NCBI Taxonomy" id="429131"/>
    <lineage>
        <taxon>Eukaryota</taxon>
        <taxon>Discoba</taxon>
        <taxon>Euglenozoa</taxon>
        <taxon>Kinetoplastea</taxon>
        <taxon>Metakinetoplastina</taxon>
        <taxon>Trypanosomatida</taxon>
        <taxon>Trypanosomatidae</taxon>
        <taxon>Trypanosoma</taxon>
        <taxon>Herpetosoma</taxon>
    </lineage>
</organism>
<keyword evidence="5" id="KW-0479">Metal-binding</keyword>
<keyword evidence="8" id="KW-0862">Zinc</keyword>
<sequence length="595" mass="65314">MAGKKNQSSDKTLQRRRLEMSGIDNQEYKRGMEDAKRHRSRTEDNWVRSSVGPVLWFGLPFAIAWVYLRRQAPAGAAGNPFEGMLEQLMPIKKRQFRVDVKGTKFGDVIGIPEAKMEVQQYVEFLTQPNKFTRLGARLPKGCLLTGEPGTGKTLLAKAVAGEANVPFFSCSGSDFIELMGGSGPKRVRELFEEARNSAPAIVFVDEIDAIGSRAGKQGGSVSSEENRTINQLLAELDGLNTGTDAVIVMAATNFQDNIDKALLREGRFDRKVNIEMPDKAARVEIFKHYLDRVGTGDPRGRKVDEEGAPLPLNDKVDNLELARELADLTPGISPATIATIVNEAALQSGIHEKRLVDKESVLEAIDNTLVGRKHRNRRSLASLRRTAIHEAGHATTAWMLPSVKQVLKISVVPRGNAMGYTQRAGAEHHEYQTNATLLADMVVMLGGRAAEEALLGDQSAGATDDLQRATDLALKQMMVFGMDPKAGLLSYHPESTQAGRIFVSFSNKAQSIAEEEAKRLVALAHQIAVEIIKANKIKIEAVVAELIDKKELLTVDLERLLGQRPLSPTVDELVGKLMTLQETQEHEGEEAQTNM</sequence>
<comment type="caution">
    <text evidence="18">The sequence shown here is derived from an EMBL/GenBank/DDBJ whole genome shotgun (WGS) entry which is preliminary data.</text>
</comment>
<evidence type="ECO:0000313" key="18">
    <source>
        <dbReference type="EMBL" id="ESL07283.1"/>
    </source>
</evidence>
<evidence type="ECO:0000256" key="1">
    <source>
        <dbReference type="ARBA" id="ARBA00001947"/>
    </source>
</evidence>
<dbReference type="Pfam" id="PF00004">
    <property type="entry name" value="AAA"/>
    <property type="match status" value="1"/>
</dbReference>
<evidence type="ECO:0000256" key="11">
    <source>
        <dbReference type="ARBA" id="ARBA00022989"/>
    </source>
</evidence>
<dbReference type="AlphaFoldDB" id="A0A061IVV4"/>
<feature type="compositionally biased region" description="Basic and acidic residues" evidence="15">
    <location>
        <begin position="26"/>
        <end position="39"/>
    </location>
</feature>
<dbReference type="GO" id="GO:0034982">
    <property type="term" value="P:mitochondrial protein processing"/>
    <property type="evidence" value="ECO:0007669"/>
    <property type="project" value="TreeGrafter"/>
</dbReference>